<name>A0A482J353_9BURK</name>
<gene>
    <name evidence="1" type="ORF">DDF84_030695</name>
</gene>
<sequence>MPKSTPHAFAIMKFRMRAEVQGEAEPGASAARGAIVLVFLAAGMNAGAMRLRGLSHVAYAVMNEEETEENDWIL</sequence>
<reference evidence="1 2" key="1">
    <citation type="submission" date="2019-03" db="EMBL/GenBank/DDBJ databases">
        <title>Comparative insights into the high quality Complete genome sequence of highly metal resistant Cupriavidus metallidurans strain BS1 isolated from a gold-copper mine.</title>
        <authorList>
            <person name="Mazhar H.S."/>
            <person name="Rensing C."/>
        </authorList>
    </citation>
    <scope>NUCLEOTIDE SEQUENCE [LARGE SCALE GENOMIC DNA]</scope>
    <source>
        <strain evidence="1 2">BS1</strain>
    </source>
</reference>
<dbReference type="AlphaFoldDB" id="A0A482J353"/>
<protein>
    <submittedName>
        <fullName evidence="1">Uncharacterized protein</fullName>
    </submittedName>
</protein>
<proteinExistence type="predicted"/>
<evidence type="ECO:0000313" key="1">
    <source>
        <dbReference type="EMBL" id="QBP13909.1"/>
    </source>
</evidence>
<accession>A0A482J353</accession>
<organism evidence="1 2">
    <name type="scientific">Cupriavidus metallidurans</name>
    <dbReference type="NCBI Taxonomy" id="119219"/>
    <lineage>
        <taxon>Bacteria</taxon>
        <taxon>Pseudomonadati</taxon>
        <taxon>Pseudomonadota</taxon>
        <taxon>Betaproteobacteria</taxon>
        <taxon>Burkholderiales</taxon>
        <taxon>Burkholderiaceae</taxon>
        <taxon>Cupriavidus</taxon>
    </lineage>
</organism>
<dbReference type="Proteomes" id="UP000253772">
    <property type="component" value="Chromosome c2"/>
</dbReference>
<dbReference type="EMBL" id="CP037901">
    <property type="protein sequence ID" value="QBP13909.1"/>
    <property type="molecule type" value="Genomic_DNA"/>
</dbReference>
<evidence type="ECO:0000313" key="2">
    <source>
        <dbReference type="Proteomes" id="UP000253772"/>
    </source>
</evidence>